<reference evidence="4" key="3">
    <citation type="submission" date="2021-02" db="UniProtKB">
        <authorList>
            <consortium name="EnsemblMetazoa"/>
        </authorList>
    </citation>
    <scope>IDENTIFICATION</scope>
    <source>
        <strain evidence="4">USDA</strain>
    </source>
</reference>
<gene>
    <name evidence="4" type="primary">8233266</name>
    <name evidence="3" type="ORF">Phum_PHUM518550</name>
</gene>
<dbReference type="FunCoup" id="E0VYT7">
    <property type="interactions" value="21"/>
</dbReference>
<accession>E0VYT7</accession>
<dbReference type="STRING" id="121224.E0VYT7"/>
<dbReference type="CDD" id="cd06673">
    <property type="entry name" value="PDZ10_MUPP1-PDZ8_PATJ-like"/>
    <property type="match status" value="1"/>
</dbReference>
<dbReference type="FunFam" id="2.30.42.10:FF:000038">
    <property type="entry name" value="Multiple PDZ domain protein isoform X1"/>
    <property type="match status" value="1"/>
</dbReference>
<dbReference type="SUPFAM" id="SSF50156">
    <property type="entry name" value="PDZ domain-like"/>
    <property type="match status" value="4"/>
</dbReference>
<name>E0VYT7_PEDHC</name>
<feature type="region of interest" description="Disordered" evidence="1">
    <location>
        <begin position="334"/>
        <end position="360"/>
    </location>
</feature>
<sequence>MADLFITYYTSFQKHTNFIFNEGFKKNTSRKVKKKYGNLGDTILVINLEKSHRGLGISLAGHKDRNRMAVFVCGINPNGPAFKTGGIKVGDEILEVNGIVLQGRCHLNASAIIKGLPGPTFKVIILRRASALEDLAVKPITQFPLTLDDEQKYAKFKGVKTITIKKGNQNLGIMIIEGKHAEVGQGIFISDIQEGSSAEQAGLTVGDMILAVNKDTLLGTNYDSAATLLKKTEGLVTLVICNPNKGREEEKTVMGSLEPKGTGGHTPNRSPTPVQKEPEKSRLIPFTNLKPLKSSSSPSKQLFDVGGSGTINESQISNFVLTAPTTLVPTATITPKTSPALSTRKCTSNTKIPEEPLPDPATCPIIPGKEILIEINKDKLGLGLSIIGGCDTLLGAVIVHEIYPESAAEKDGRLEPGDQILEVNSEDVTKMPHSKVLTVMRQTQAKVKLLVYRDENITKENLLQTIDVDLIKKPGKGLGLSVAAKKEGKQVFISEIVHNGIAELDGRLMKGDYILEVNGISLKESNQEIAAAVLKSCTGKVAIKVGRITCKKHVNNINGR</sequence>
<keyword evidence="5" id="KW-1185">Reference proteome</keyword>
<dbReference type="VEuPathDB" id="VectorBase:PHUM518550"/>
<evidence type="ECO:0000313" key="4">
    <source>
        <dbReference type="EnsemblMetazoa" id="PHUM518550-PA"/>
    </source>
</evidence>
<dbReference type="CDD" id="cd06672">
    <property type="entry name" value="PDZ8_MUPP1-PDZ7_PATJ-PDZ2_INAD-like"/>
    <property type="match status" value="1"/>
</dbReference>
<dbReference type="Proteomes" id="UP000009046">
    <property type="component" value="Unassembled WGS sequence"/>
</dbReference>
<evidence type="ECO:0000313" key="5">
    <source>
        <dbReference type="Proteomes" id="UP000009046"/>
    </source>
</evidence>
<evidence type="ECO:0000259" key="2">
    <source>
        <dbReference type="PROSITE" id="PS50106"/>
    </source>
</evidence>
<organism>
    <name type="scientific">Pediculus humanus subsp. corporis</name>
    <name type="common">Body louse</name>
    <dbReference type="NCBI Taxonomy" id="121224"/>
    <lineage>
        <taxon>Eukaryota</taxon>
        <taxon>Metazoa</taxon>
        <taxon>Ecdysozoa</taxon>
        <taxon>Arthropoda</taxon>
        <taxon>Hexapoda</taxon>
        <taxon>Insecta</taxon>
        <taxon>Pterygota</taxon>
        <taxon>Neoptera</taxon>
        <taxon>Paraneoptera</taxon>
        <taxon>Psocodea</taxon>
        <taxon>Troctomorpha</taxon>
        <taxon>Phthiraptera</taxon>
        <taxon>Anoplura</taxon>
        <taxon>Pediculidae</taxon>
        <taxon>Pediculus</taxon>
    </lineage>
</organism>
<evidence type="ECO:0000256" key="1">
    <source>
        <dbReference type="SAM" id="MobiDB-lite"/>
    </source>
</evidence>
<proteinExistence type="predicted"/>
<evidence type="ECO:0000313" key="3">
    <source>
        <dbReference type="EMBL" id="EEB18543.1"/>
    </source>
</evidence>
<dbReference type="InterPro" id="IPR036034">
    <property type="entry name" value="PDZ_sf"/>
</dbReference>
<dbReference type="InterPro" id="IPR051342">
    <property type="entry name" value="PDZ_scaffold"/>
</dbReference>
<dbReference type="OMA" id="ICNPNKG"/>
<feature type="compositionally biased region" description="Polar residues" evidence="1">
    <location>
        <begin position="334"/>
        <end position="351"/>
    </location>
</feature>
<feature type="domain" description="PDZ" evidence="2">
    <location>
        <begin position="372"/>
        <end position="455"/>
    </location>
</feature>
<dbReference type="PROSITE" id="PS50106">
    <property type="entry name" value="PDZ"/>
    <property type="match status" value="4"/>
</dbReference>
<feature type="domain" description="PDZ" evidence="2">
    <location>
        <begin position="161"/>
        <end position="244"/>
    </location>
</feature>
<dbReference type="Gene3D" id="2.30.42.10">
    <property type="match status" value="4"/>
</dbReference>
<dbReference type="eggNOG" id="KOG3528">
    <property type="taxonomic scope" value="Eukaryota"/>
</dbReference>
<feature type="region of interest" description="Disordered" evidence="1">
    <location>
        <begin position="248"/>
        <end position="279"/>
    </location>
</feature>
<dbReference type="Pfam" id="PF00595">
    <property type="entry name" value="PDZ"/>
    <property type="match status" value="4"/>
</dbReference>
<reference evidence="3" key="2">
    <citation type="submission" date="2007-04" db="EMBL/GenBank/DDBJ databases">
        <title>The genome of the human body louse.</title>
        <authorList>
            <consortium name="The Human Body Louse Genome Consortium"/>
            <person name="Kirkness E."/>
            <person name="Walenz B."/>
            <person name="Hass B."/>
            <person name="Bruggner R."/>
            <person name="Strausberg R."/>
        </authorList>
    </citation>
    <scope>NUCLEOTIDE SEQUENCE</scope>
    <source>
        <strain evidence="3">USDA</strain>
    </source>
</reference>
<feature type="domain" description="PDZ" evidence="2">
    <location>
        <begin position="467"/>
        <end position="549"/>
    </location>
</feature>
<dbReference type="EMBL" id="DS235847">
    <property type="protein sequence ID" value="EEB18543.1"/>
    <property type="molecule type" value="Genomic_DNA"/>
</dbReference>
<dbReference type="PANTHER" id="PTHR19964">
    <property type="entry name" value="MULTIPLE PDZ DOMAIN PROTEIN"/>
    <property type="match status" value="1"/>
</dbReference>
<dbReference type="PANTHER" id="PTHR19964:SF84">
    <property type="entry name" value="LIGAND OF NUMB PROTEIN X 2-LIKE ISOFORM X1"/>
    <property type="match status" value="1"/>
</dbReference>
<feature type="domain" description="PDZ" evidence="2">
    <location>
        <begin position="45"/>
        <end position="114"/>
    </location>
</feature>
<dbReference type="KEGG" id="phu:Phum_PHUM518550"/>
<dbReference type="CTD" id="8233266"/>
<dbReference type="CDD" id="cd23064">
    <property type="entry name" value="PDZ3_INAD-like"/>
    <property type="match status" value="1"/>
</dbReference>
<dbReference type="InParanoid" id="E0VYT7"/>
<dbReference type="InterPro" id="IPR001478">
    <property type="entry name" value="PDZ"/>
</dbReference>
<dbReference type="AlphaFoldDB" id="E0VYT7"/>
<dbReference type="EnsemblMetazoa" id="PHUM518550-RA">
    <property type="protein sequence ID" value="PHUM518550-PA"/>
    <property type="gene ID" value="PHUM518550"/>
</dbReference>
<dbReference type="RefSeq" id="XP_002431281.1">
    <property type="nucleotide sequence ID" value="XM_002431236.1"/>
</dbReference>
<dbReference type="EMBL" id="AAZO01006298">
    <property type="status" value="NOT_ANNOTATED_CDS"/>
    <property type="molecule type" value="Genomic_DNA"/>
</dbReference>
<protein>
    <submittedName>
        <fullName evidence="3">Inactivation-no-after-potential D protein, putative</fullName>
    </submittedName>
</protein>
<dbReference type="HOGENOM" id="CLU_011870_1_0_1"/>
<dbReference type="OrthoDB" id="438726at2759"/>
<dbReference type="SMART" id="SM00228">
    <property type="entry name" value="PDZ"/>
    <property type="match status" value="4"/>
</dbReference>
<dbReference type="GeneID" id="8233266"/>
<reference evidence="3" key="1">
    <citation type="submission" date="2007-04" db="EMBL/GenBank/DDBJ databases">
        <title>Annotation of Pediculus humanus corporis strain USDA.</title>
        <authorList>
            <person name="Kirkness E."/>
            <person name="Hannick L."/>
            <person name="Hass B."/>
            <person name="Bruggner R."/>
            <person name="Lawson D."/>
            <person name="Bidwell S."/>
            <person name="Joardar V."/>
            <person name="Caler E."/>
            <person name="Walenz B."/>
            <person name="Inman J."/>
            <person name="Schobel S."/>
            <person name="Galinsky K."/>
            <person name="Amedeo P."/>
            <person name="Strausberg R."/>
        </authorList>
    </citation>
    <scope>NUCLEOTIDE SEQUENCE</scope>
    <source>
        <strain evidence="3">USDA</strain>
    </source>
</reference>